<sequence>MLSISLFAIAALLSVTTQGATIASINKSPTEIQARGDDATDVGMLWTGPVFKGGPNVSLNGDAESIWNQIIALNPQYDPEDSAMALGLTTGNISARDDLLSKRQSSCNGLEAALSNVIWGAITHLKLLGGYCGAAGGTCARMTCAEDSGTFICAETSANANTPCADTALYIQEIVNRCACPNGLVFGNRYTPGVSYWVGLARCWRGGDERPTDNPLGSQPNHGVKC</sequence>
<proteinExistence type="predicted"/>
<keyword evidence="3" id="KW-1185">Reference proteome</keyword>
<dbReference type="AlphaFoldDB" id="A0A6A5WAY2"/>
<feature type="signal peptide" evidence="1">
    <location>
        <begin position="1"/>
        <end position="19"/>
    </location>
</feature>
<evidence type="ECO:0000256" key="1">
    <source>
        <dbReference type="SAM" id="SignalP"/>
    </source>
</evidence>
<dbReference type="OrthoDB" id="3552888at2759"/>
<gene>
    <name evidence="2" type="ORF">P154DRAFT_535932</name>
</gene>
<organism evidence="2 3">
    <name type="scientific">Amniculicola lignicola CBS 123094</name>
    <dbReference type="NCBI Taxonomy" id="1392246"/>
    <lineage>
        <taxon>Eukaryota</taxon>
        <taxon>Fungi</taxon>
        <taxon>Dikarya</taxon>
        <taxon>Ascomycota</taxon>
        <taxon>Pezizomycotina</taxon>
        <taxon>Dothideomycetes</taxon>
        <taxon>Pleosporomycetidae</taxon>
        <taxon>Pleosporales</taxon>
        <taxon>Amniculicolaceae</taxon>
        <taxon>Amniculicola</taxon>
    </lineage>
</organism>
<evidence type="ECO:0000313" key="3">
    <source>
        <dbReference type="Proteomes" id="UP000799779"/>
    </source>
</evidence>
<keyword evidence="1" id="KW-0732">Signal</keyword>
<accession>A0A6A5WAY2</accession>
<feature type="chain" id="PRO_5025394688" evidence="1">
    <location>
        <begin position="20"/>
        <end position="226"/>
    </location>
</feature>
<dbReference type="Proteomes" id="UP000799779">
    <property type="component" value="Unassembled WGS sequence"/>
</dbReference>
<dbReference type="EMBL" id="ML977600">
    <property type="protein sequence ID" value="KAF1998832.1"/>
    <property type="molecule type" value="Genomic_DNA"/>
</dbReference>
<reference evidence="2" key="1">
    <citation type="journal article" date="2020" name="Stud. Mycol.">
        <title>101 Dothideomycetes genomes: a test case for predicting lifestyles and emergence of pathogens.</title>
        <authorList>
            <person name="Haridas S."/>
            <person name="Albert R."/>
            <person name="Binder M."/>
            <person name="Bloem J."/>
            <person name="Labutti K."/>
            <person name="Salamov A."/>
            <person name="Andreopoulos B."/>
            <person name="Baker S."/>
            <person name="Barry K."/>
            <person name="Bills G."/>
            <person name="Bluhm B."/>
            <person name="Cannon C."/>
            <person name="Castanera R."/>
            <person name="Culley D."/>
            <person name="Daum C."/>
            <person name="Ezra D."/>
            <person name="Gonzalez J."/>
            <person name="Henrissat B."/>
            <person name="Kuo A."/>
            <person name="Liang C."/>
            <person name="Lipzen A."/>
            <person name="Lutzoni F."/>
            <person name="Magnuson J."/>
            <person name="Mondo S."/>
            <person name="Nolan M."/>
            <person name="Ohm R."/>
            <person name="Pangilinan J."/>
            <person name="Park H.-J."/>
            <person name="Ramirez L."/>
            <person name="Alfaro M."/>
            <person name="Sun H."/>
            <person name="Tritt A."/>
            <person name="Yoshinaga Y."/>
            <person name="Zwiers L.-H."/>
            <person name="Turgeon B."/>
            <person name="Goodwin S."/>
            <person name="Spatafora J."/>
            <person name="Crous P."/>
            <person name="Grigoriev I."/>
        </authorList>
    </citation>
    <scope>NUCLEOTIDE SEQUENCE</scope>
    <source>
        <strain evidence="2">CBS 123094</strain>
    </source>
</reference>
<evidence type="ECO:0000313" key="2">
    <source>
        <dbReference type="EMBL" id="KAF1998832.1"/>
    </source>
</evidence>
<protein>
    <submittedName>
        <fullName evidence="2">Uncharacterized protein</fullName>
    </submittedName>
</protein>
<name>A0A6A5WAY2_9PLEO</name>